<keyword evidence="3" id="KW-1185">Reference proteome</keyword>
<proteinExistence type="predicted"/>
<gene>
    <name evidence="2" type="ORF">HMPREF9004_0838</name>
</gene>
<dbReference type="Proteomes" id="UP000013015">
    <property type="component" value="Unassembled WGS sequence"/>
</dbReference>
<accession>N6WDK0</accession>
<dbReference type="HOGENOM" id="CLU_3057569_0_0_11"/>
<comment type="caution">
    <text evidence="2">The sequence shown here is derived from an EMBL/GenBank/DDBJ whole genome shotgun (WGS) entry which is preliminary data.</text>
</comment>
<sequence length="53" mass="6167">MEVPFLHSDHLQRPRTKHRIHRPTPAPHLEDSPSLSLNLESDTANCFAEPFRH</sequence>
<reference evidence="2 3" key="1">
    <citation type="submission" date="2013-03" db="EMBL/GenBank/DDBJ databases">
        <title>Reference genome for the Human Microbiome Project.</title>
        <authorList>
            <person name="Aqrawi P."/>
            <person name="Ayvaz T."/>
            <person name="Bess C."/>
            <person name="Blankenburg K."/>
            <person name="Coyle M."/>
            <person name="Deng J."/>
            <person name="Forbes L."/>
            <person name="Fowler G."/>
            <person name="Francisco L."/>
            <person name="Fu Q."/>
            <person name="Gibbs R."/>
            <person name="Gross S."/>
            <person name="Gubbala S."/>
            <person name="Hale W."/>
            <person name="Hemphill L."/>
            <person name="Highlander S."/>
            <person name="Hirani K."/>
            <person name="Jackson L."/>
            <person name="Jakkamsetti A."/>
            <person name="Javaid M."/>
            <person name="Jayaseelan J.C."/>
            <person name="Jiang H."/>
            <person name="Joshi V."/>
            <person name="Korchina V."/>
            <person name="Kovar C."/>
            <person name="Lara F."/>
            <person name="Lee S."/>
            <person name="Liu Y."/>
            <person name="Mata R."/>
            <person name="Mathew T."/>
            <person name="Munidasa M."/>
            <person name="Muzny D."/>
            <person name="Nazareth L."/>
            <person name="Ngo R."/>
            <person name="Nguyen L."/>
            <person name="Nguyen N."/>
            <person name="Okwuonu G."/>
            <person name="Ongeri F."/>
            <person name="Palculict T."/>
            <person name="Patil S."/>
            <person name="Petrosino J."/>
            <person name="Pham C."/>
            <person name="Pham P."/>
            <person name="Pu L.-L."/>
            <person name="Qin X."/>
            <person name="Qu J."/>
            <person name="Reid J."/>
            <person name="Ross M."/>
            <person name="Ruth R."/>
            <person name="Saada N."/>
            <person name="San Lucas F."/>
            <person name="Santibanez J."/>
            <person name="Shang Y."/>
            <person name="Simmons D."/>
            <person name="Song X.-Z."/>
            <person name="Tang L.-Y."/>
            <person name="Thornton R."/>
            <person name="Warren J."/>
            <person name="Weissenberger G."/>
            <person name="Wilczek-Boney K."/>
            <person name="Worley K."/>
            <person name="Youmans B."/>
            <person name="Zhang J."/>
            <person name="Zhang L."/>
            <person name="Zhao Z."/>
            <person name="Zhou C."/>
            <person name="Zhu D."/>
            <person name="Zhu Y."/>
        </authorList>
    </citation>
    <scope>NUCLEOTIDE SEQUENCE [LARGE SCALE GENOMIC DNA]</scope>
    <source>
        <strain evidence="2 3">F0333</strain>
    </source>
</reference>
<dbReference type="STRING" id="888050.HMPREF9004_0838"/>
<evidence type="ECO:0000313" key="3">
    <source>
        <dbReference type="Proteomes" id="UP000013015"/>
    </source>
</evidence>
<feature type="compositionally biased region" description="Basic residues" evidence="1">
    <location>
        <begin position="13"/>
        <end position="22"/>
    </location>
</feature>
<evidence type="ECO:0000256" key="1">
    <source>
        <dbReference type="SAM" id="MobiDB-lite"/>
    </source>
</evidence>
<dbReference type="AlphaFoldDB" id="N6WDK0"/>
<feature type="region of interest" description="Disordered" evidence="1">
    <location>
        <begin position="1"/>
        <end position="37"/>
    </location>
</feature>
<name>N6WDK0_9ACTO</name>
<dbReference type="EMBL" id="AQHZ01000015">
    <property type="protein sequence ID" value="ENO18269.1"/>
    <property type="molecule type" value="Genomic_DNA"/>
</dbReference>
<organism evidence="2 3">
    <name type="scientific">Schaalia cardiffensis F0333</name>
    <dbReference type="NCBI Taxonomy" id="888050"/>
    <lineage>
        <taxon>Bacteria</taxon>
        <taxon>Bacillati</taxon>
        <taxon>Actinomycetota</taxon>
        <taxon>Actinomycetes</taxon>
        <taxon>Actinomycetales</taxon>
        <taxon>Actinomycetaceae</taxon>
        <taxon>Schaalia</taxon>
    </lineage>
</organism>
<evidence type="ECO:0000313" key="2">
    <source>
        <dbReference type="EMBL" id="ENO18269.1"/>
    </source>
</evidence>
<protein>
    <submittedName>
        <fullName evidence="2">Uncharacterized protein</fullName>
    </submittedName>
</protein>